<evidence type="ECO:0008006" key="4">
    <source>
        <dbReference type="Google" id="ProtNLM"/>
    </source>
</evidence>
<dbReference type="EMBL" id="MLAK01000627">
    <property type="protein sequence ID" value="OHT09902.1"/>
    <property type="molecule type" value="Genomic_DNA"/>
</dbReference>
<feature type="compositionally biased region" description="Low complexity" evidence="1">
    <location>
        <begin position="32"/>
        <end position="45"/>
    </location>
</feature>
<evidence type="ECO:0000256" key="1">
    <source>
        <dbReference type="SAM" id="MobiDB-lite"/>
    </source>
</evidence>
<gene>
    <name evidence="2" type="ORF">TRFO_04453</name>
</gene>
<dbReference type="GeneID" id="94826612"/>
<organism evidence="2 3">
    <name type="scientific">Tritrichomonas foetus</name>
    <dbReference type="NCBI Taxonomy" id="1144522"/>
    <lineage>
        <taxon>Eukaryota</taxon>
        <taxon>Metamonada</taxon>
        <taxon>Parabasalia</taxon>
        <taxon>Tritrichomonadida</taxon>
        <taxon>Tritrichomonadidae</taxon>
        <taxon>Tritrichomonas</taxon>
    </lineage>
</organism>
<sequence>MFCISLSDDSDEEEDQETKPKELEPSLLTGVSSSSTETKTQSKTLSKSHSKSTKTDQKSFSKDTSAISNHHRSHSIEDCFTLSDNGDTGDTSFISPFLIQQTCSQNVVSKRRFDFADEHAGGINIRKEKSHQVVSQGLNPNLNPNTFPTYHLIARRKYRETGKTARYVFTDGNKAIYEARQNRKHIRIFDIFTASQFDSPKPPSSLNQDIVASLIMDENGKEFSFRKYNRRGPQILEVKFAATSSHYYRSATVTFMYSTSSEKKPQRLRTKTPNFDNDGKPVFEFEGNKFYMDSPRNMNLYSRHQNKTYISIRKTDSKELEIDIFFRANLLFLVAISLADAISPVC</sequence>
<proteinExistence type="predicted"/>
<evidence type="ECO:0000313" key="3">
    <source>
        <dbReference type="Proteomes" id="UP000179807"/>
    </source>
</evidence>
<name>A0A1J4KJN5_9EUKA</name>
<comment type="caution">
    <text evidence="2">The sequence shown here is derived from an EMBL/GenBank/DDBJ whole genome shotgun (WGS) entry which is preliminary data.</text>
</comment>
<feature type="region of interest" description="Disordered" evidence="1">
    <location>
        <begin position="1"/>
        <end position="69"/>
    </location>
</feature>
<evidence type="ECO:0000313" key="2">
    <source>
        <dbReference type="EMBL" id="OHT09902.1"/>
    </source>
</evidence>
<keyword evidence="3" id="KW-1185">Reference proteome</keyword>
<dbReference type="VEuPathDB" id="TrichDB:TRFO_04453"/>
<reference evidence="2" key="1">
    <citation type="submission" date="2016-10" db="EMBL/GenBank/DDBJ databases">
        <authorList>
            <person name="Benchimol M."/>
            <person name="Almeida L.G."/>
            <person name="Vasconcelos A.T."/>
            <person name="Perreira-Neves A."/>
            <person name="Rosa I.A."/>
            <person name="Tasca T."/>
            <person name="Bogo M.R."/>
            <person name="de Souza W."/>
        </authorList>
    </citation>
    <scope>NUCLEOTIDE SEQUENCE [LARGE SCALE GENOMIC DNA]</scope>
    <source>
        <strain evidence="2">K</strain>
    </source>
</reference>
<protein>
    <recommendedName>
        <fullName evidence="4">Tubby C-terminal domain-containing protein</fullName>
    </recommendedName>
</protein>
<accession>A0A1J4KJN5</accession>
<dbReference type="Proteomes" id="UP000179807">
    <property type="component" value="Unassembled WGS sequence"/>
</dbReference>
<dbReference type="AlphaFoldDB" id="A0A1J4KJN5"/>
<dbReference type="RefSeq" id="XP_068363038.1">
    <property type="nucleotide sequence ID" value="XM_068491908.1"/>
</dbReference>